<gene>
    <name evidence="3" type="ORF">HPO_03144</name>
</gene>
<feature type="domain" description="Amidohydrolase-related" evidence="2">
    <location>
        <begin position="82"/>
        <end position="433"/>
    </location>
</feature>
<comment type="caution">
    <text evidence="3">The sequence shown here is derived from an EMBL/GenBank/DDBJ whole genome shotgun (WGS) entry which is preliminary data.</text>
</comment>
<dbReference type="Proteomes" id="UP000027100">
    <property type="component" value="Unassembled WGS sequence"/>
</dbReference>
<dbReference type="InterPro" id="IPR006680">
    <property type="entry name" value="Amidohydro-rel"/>
</dbReference>
<dbReference type="SUPFAM" id="SSF51556">
    <property type="entry name" value="Metallo-dependent hydrolases"/>
    <property type="match status" value="1"/>
</dbReference>
<feature type="chain" id="PRO_5001615814" evidence="1">
    <location>
        <begin position="22"/>
        <end position="448"/>
    </location>
</feature>
<dbReference type="SUPFAM" id="SSF51338">
    <property type="entry name" value="Composite domain of metallo-dependent hydrolases"/>
    <property type="match status" value="1"/>
</dbReference>
<keyword evidence="4" id="KW-1185">Reference proteome</keyword>
<dbReference type="Gene3D" id="3.20.20.140">
    <property type="entry name" value="Metal-dependent hydrolases"/>
    <property type="match status" value="1"/>
</dbReference>
<dbReference type="Pfam" id="PF01979">
    <property type="entry name" value="Amidohydro_1"/>
    <property type="match status" value="1"/>
</dbReference>
<dbReference type="eggNOG" id="COG1228">
    <property type="taxonomic scope" value="Bacteria"/>
</dbReference>
<dbReference type="PROSITE" id="PS51257">
    <property type="entry name" value="PROKAR_LIPOPROTEIN"/>
    <property type="match status" value="1"/>
</dbReference>
<evidence type="ECO:0000256" key="1">
    <source>
        <dbReference type="SAM" id="SignalP"/>
    </source>
</evidence>
<dbReference type="PATRIC" id="fig|1280954.3.peg.642"/>
<dbReference type="InterPro" id="IPR051781">
    <property type="entry name" value="Metallo-dep_Hydrolase"/>
</dbReference>
<evidence type="ECO:0000313" key="4">
    <source>
        <dbReference type="Proteomes" id="UP000027100"/>
    </source>
</evidence>
<name>A0A062VNL9_9PROT</name>
<dbReference type="PANTHER" id="PTHR43135">
    <property type="entry name" value="ALPHA-D-RIBOSE 1-METHYLPHOSPHONATE 5-TRIPHOSPHATE DIPHOSPHATASE"/>
    <property type="match status" value="1"/>
</dbReference>
<dbReference type="Gene3D" id="2.30.40.10">
    <property type="entry name" value="Urease, subunit C, domain 1"/>
    <property type="match status" value="1"/>
</dbReference>
<protein>
    <submittedName>
        <fullName evidence="3">M38 (Beta-aspartyl dipeptidase) family protein</fullName>
    </submittedName>
</protein>
<dbReference type="InterPro" id="IPR032466">
    <property type="entry name" value="Metal_Hydrolase"/>
</dbReference>
<reference evidence="3 4" key="1">
    <citation type="journal article" date="2014" name="Antonie Van Leeuwenhoek">
        <title>Hyphomonas beringensis sp. nov. and Hyphomonas chukchiensis sp. nov., isolated from surface seawater of the Bering Sea and Chukchi Sea.</title>
        <authorList>
            <person name="Li C."/>
            <person name="Lai Q."/>
            <person name="Li G."/>
            <person name="Dong C."/>
            <person name="Wang J."/>
            <person name="Liao Y."/>
            <person name="Shao Z."/>
        </authorList>
    </citation>
    <scope>NUCLEOTIDE SEQUENCE [LARGE SCALE GENOMIC DNA]</scope>
    <source>
        <strain evidence="3 4">PS728</strain>
    </source>
</reference>
<proteinExistence type="predicted"/>
<dbReference type="STRING" id="1280954.HPO_03144"/>
<keyword evidence="1" id="KW-0732">Signal</keyword>
<dbReference type="InterPro" id="IPR011059">
    <property type="entry name" value="Metal-dep_hydrolase_composite"/>
</dbReference>
<feature type="signal peptide" evidence="1">
    <location>
        <begin position="1"/>
        <end position="21"/>
    </location>
</feature>
<dbReference type="EMBL" id="ARYM01000003">
    <property type="protein sequence ID" value="KCZ99854.1"/>
    <property type="molecule type" value="Genomic_DNA"/>
</dbReference>
<dbReference type="AlphaFoldDB" id="A0A062VNL9"/>
<evidence type="ECO:0000259" key="2">
    <source>
        <dbReference type="Pfam" id="PF01979"/>
    </source>
</evidence>
<accession>A0A062VNL9</accession>
<organism evidence="3 4">
    <name type="scientific">Hyphomonas polymorpha PS728</name>
    <dbReference type="NCBI Taxonomy" id="1280954"/>
    <lineage>
        <taxon>Bacteria</taxon>
        <taxon>Pseudomonadati</taxon>
        <taxon>Pseudomonadota</taxon>
        <taxon>Alphaproteobacteria</taxon>
        <taxon>Hyphomonadales</taxon>
        <taxon>Hyphomonadaceae</taxon>
        <taxon>Hyphomonas</taxon>
    </lineage>
</organism>
<dbReference type="PANTHER" id="PTHR43135:SF3">
    <property type="entry name" value="ALPHA-D-RIBOSE 1-METHYLPHOSPHONATE 5-TRIPHOSPHATE DIPHOSPHATASE"/>
    <property type="match status" value="1"/>
</dbReference>
<dbReference type="OrthoDB" id="9765769at2"/>
<dbReference type="GO" id="GO:0016810">
    <property type="term" value="F:hydrolase activity, acting on carbon-nitrogen (but not peptide) bonds"/>
    <property type="evidence" value="ECO:0007669"/>
    <property type="project" value="InterPro"/>
</dbReference>
<sequence>MLRSLVLKSVLAVMAPLAALAACVAPQQTDVLVVDASAIFDGRDVIRDARLVVREGRVEAVGPQSEIAAPAGAEILDYGDRFLMPGMIASHSHVGTVSGTEHGGRFYSRETVERDLAQFQRYGVVAVNALGLNRPLFHELRKELRGPGHDGADLFGAGAGVGAVDGAPPMDRMGVMPDQAMRPATPEEARAAVRETAEAGVDIIKIWVDPMGGQVPKMPEAIYAAAISEAHAQGLRAAAHIHDLEDAKGVIRAGVDIVGHGVRDAPVDQELIALMLEQDVWYVPTINIDEANYIYAEHPEWLEDPFFLAALSPELEAQLRDEAWRQRALDGAGSARMAVMNNLRNLQRLHAAGVKVALGTDSGATALRIPGFAEHRELELLVLAGMTPTEALAAATANGAALMGLSDRGQLAPGFVADFLVLEADPTVDIRATRSLAEVWRGGYRVDQ</sequence>
<evidence type="ECO:0000313" key="3">
    <source>
        <dbReference type="EMBL" id="KCZ99854.1"/>
    </source>
</evidence>
<dbReference type="RefSeq" id="WP_035594384.1">
    <property type="nucleotide sequence ID" value="NZ_ARYM01000003.1"/>
</dbReference>